<dbReference type="PROSITE" id="PS01124">
    <property type="entry name" value="HTH_ARAC_FAMILY_2"/>
    <property type="match status" value="1"/>
</dbReference>
<dbReference type="Gene3D" id="3.40.50.2300">
    <property type="match status" value="1"/>
</dbReference>
<dbReference type="InterPro" id="IPR015943">
    <property type="entry name" value="WD40/YVTN_repeat-like_dom_sf"/>
</dbReference>
<evidence type="ECO:0000313" key="11">
    <source>
        <dbReference type="EMBL" id="TDQ11061.1"/>
    </source>
</evidence>
<dbReference type="InterPro" id="IPR036890">
    <property type="entry name" value="HATPase_C_sf"/>
</dbReference>
<dbReference type="CDD" id="cd00146">
    <property type="entry name" value="PKD"/>
    <property type="match status" value="1"/>
</dbReference>
<evidence type="ECO:0000313" key="12">
    <source>
        <dbReference type="Proteomes" id="UP000295620"/>
    </source>
</evidence>
<gene>
    <name evidence="11" type="ORF">ATK78_0175</name>
</gene>
<sequence length="1364" mass="155470">MASFFKCLIFFFLCLICGTLYAQNLKFKHIGIADGLSNSTIECIFQDYRGFIWFGTRDGLNKYDGNQITVYKNTKDTASLTDNYIRCIYEDKDKTLWIGTSNGLNRFNPETNNFIRYKSKHQSAQSLSNNTVTSIEEGKTGLWIGTYGGGLDLLDLKTGNFKHYKRTAKPSGINDNHVNDIHTDKSGNIWIASDSGLNRLDLKNAVFSSIPALKKYVIRVIAESPDGNLWLGTEEKGLVFFNPRSGQIKNYRREEKNSNSLGSDLVRSIIIDKKNNIWIGGINGGLDIFKPQLSAFHNYQNEPGNPTSLSQRTVSAIFEDRQGNLWIGTHRGGINLYSPDSEKFKLVQQEPSKNSLSYNDVKAFHEDRNGNLWIGTDGGGLNLLNRTTNRFTHYRNDPFNPKSLGSDAVLDIMEDSDQNIWVGTWAGGLNLFNRQSATFTRFLYNSVNPGSISSDFVQKTYEDSQGNLWIGTYYGGLNLFNRKTNTFTRLRYGSNRSKLIGNNIISIQEDDDQNLWIGTDDGGLNCYNLRTKVFSHYFLNEEKKPDLRVIFTDSKNRLWIGQNGLYLFNPIKKTFSVYTTKAGLATEFIKGIAEDAHGNFWISTSRGLTKFNPENLSFHKYNTADGLQGLEFEANACLKARNGELFFGGVNGFNSFFPNDIKINRFIPPVYLTEFQIFNNKIVPGTKDSPLDQDISFTKKIELSHTQSTFSFSFAGLNYTAPENNKYIYKLEGFDKDWSYAGSAKKAFYTNLDPGTYTFKVKASNNDNNWNAAGTSVQIVISPPFWSTWWFRTLIVAVLLLITYVLLSFKRKLEIRELEERKREEMHQIQLQFFTNISHEFRTPLSLILGPIDRLLKEDSKAAFQNYYRTIYRNANRLLSLINELMDFRKIESGALKLKVIQGNINLFIDEVAEEFNEMALEKDITFTVKKTGLPDTDTWFDRHVIEKIILNLINNSLKYTKPGGEVTLEILTSLDNFSPCFENQLHIKSNYTAQKQVYIRVADTGIGISKDSIHHLFERYYRITESHLGSGVGLAFVKSLTMLHKGMILVSSEKHQGTEIIIGLPCSKYDYSRDELWGQSSEQGGTRLESISYKSDPIPIAENAAISTEAATTRHILIVDDNEELRSFLKDTLSPAYHISEAEDGFSGLNKAKEEFPDLVISDIMMPGMTGTQFCKLLKEDLETSHIPFLMLTAKNGIEAEIEGIESGADLYFTKPININLLLITIKNIFEQRQKLKDHYSKDHRTELIDLVHSSRDRDFMSKLLRIIDDQLINPDLDIEYLCTEIGMSRTKLYQKIKTITGQSIGEFIRSIRLRKAIEIMTQEDVLLTEVMYRIGIQTQSYFTKAFKKEFGKTPTQFMQDIK</sequence>
<reference evidence="11 12" key="1">
    <citation type="submission" date="2019-03" db="EMBL/GenBank/DDBJ databases">
        <title>Genomic Encyclopedia of Archaeal and Bacterial Type Strains, Phase II (KMG-II): from individual species to whole genera.</title>
        <authorList>
            <person name="Goeker M."/>
        </authorList>
    </citation>
    <scope>NUCLEOTIDE SEQUENCE [LARGE SCALE GENOMIC DNA]</scope>
    <source>
        <strain evidence="11 12">DSM 19035</strain>
    </source>
</reference>
<keyword evidence="11" id="KW-0808">Transferase</keyword>
<evidence type="ECO:0000256" key="7">
    <source>
        <dbReference type="SAM" id="SignalP"/>
    </source>
</evidence>
<dbReference type="SMART" id="SM00388">
    <property type="entry name" value="HisKA"/>
    <property type="match status" value="1"/>
</dbReference>
<keyword evidence="5" id="KW-0804">Transcription</keyword>
<feature type="chain" id="PRO_5020266552" description="histidine kinase" evidence="7">
    <location>
        <begin position="23"/>
        <end position="1364"/>
    </location>
</feature>
<comment type="catalytic activity">
    <reaction evidence="1">
        <text>ATP + protein L-histidine = ADP + protein N-phospho-L-histidine.</text>
        <dbReference type="EC" id="2.7.13.3"/>
    </reaction>
</comment>
<organism evidence="11 12">
    <name type="scientific">Pedobacter metabolipauper</name>
    <dbReference type="NCBI Taxonomy" id="425513"/>
    <lineage>
        <taxon>Bacteria</taxon>
        <taxon>Pseudomonadati</taxon>
        <taxon>Bacteroidota</taxon>
        <taxon>Sphingobacteriia</taxon>
        <taxon>Sphingobacteriales</taxon>
        <taxon>Sphingobacteriaceae</taxon>
        <taxon>Pedobacter</taxon>
    </lineage>
</organism>
<feature type="modified residue" description="4-aspartylphosphate" evidence="6">
    <location>
        <position position="1164"/>
    </location>
</feature>
<dbReference type="Gene3D" id="1.10.10.60">
    <property type="entry name" value="Homeodomain-like"/>
    <property type="match status" value="1"/>
</dbReference>
<proteinExistence type="predicted"/>
<dbReference type="InterPro" id="IPR011006">
    <property type="entry name" value="CheY-like_superfamily"/>
</dbReference>
<dbReference type="EC" id="2.7.13.3" evidence="2"/>
<dbReference type="GO" id="GO:0000155">
    <property type="term" value="F:phosphorelay sensor kinase activity"/>
    <property type="evidence" value="ECO:0007669"/>
    <property type="project" value="InterPro"/>
</dbReference>
<dbReference type="SUPFAM" id="SSF63829">
    <property type="entry name" value="Calcium-dependent phosphotriesterase"/>
    <property type="match status" value="1"/>
</dbReference>
<dbReference type="Pfam" id="PF07495">
    <property type="entry name" value="Y_Y_Y"/>
    <property type="match status" value="1"/>
</dbReference>
<dbReference type="OrthoDB" id="9809670at2"/>
<dbReference type="PROSITE" id="PS50109">
    <property type="entry name" value="HIS_KIN"/>
    <property type="match status" value="1"/>
</dbReference>
<feature type="domain" description="Response regulatory" evidence="10">
    <location>
        <begin position="1116"/>
        <end position="1231"/>
    </location>
</feature>
<dbReference type="Pfam" id="PF12833">
    <property type="entry name" value="HTH_18"/>
    <property type="match status" value="1"/>
</dbReference>
<dbReference type="SUPFAM" id="SSF52172">
    <property type="entry name" value="CheY-like"/>
    <property type="match status" value="1"/>
</dbReference>
<dbReference type="Pfam" id="PF02518">
    <property type="entry name" value="HATPase_c"/>
    <property type="match status" value="1"/>
</dbReference>
<evidence type="ECO:0000256" key="2">
    <source>
        <dbReference type="ARBA" id="ARBA00012438"/>
    </source>
</evidence>
<dbReference type="Gene3D" id="2.60.40.10">
    <property type="entry name" value="Immunoglobulins"/>
    <property type="match status" value="1"/>
</dbReference>
<dbReference type="SUPFAM" id="SSF55874">
    <property type="entry name" value="ATPase domain of HSP90 chaperone/DNA topoisomerase II/histidine kinase"/>
    <property type="match status" value="1"/>
</dbReference>
<dbReference type="InterPro" id="IPR036097">
    <property type="entry name" value="HisK_dim/P_sf"/>
</dbReference>
<evidence type="ECO:0000259" key="10">
    <source>
        <dbReference type="PROSITE" id="PS50110"/>
    </source>
</evidence>
<evidence type="ECO:0000259" key="9">
    <source>
        <dbReference type="PROSITE" id="PS50109"/>
    </source>
</evidence>
<accession>A0A4R6T141</accession>
<feature type="signal peptide" evidence="7">
    <location>
        <begin position="1"/>
        <end position="22"/>
    </location>
</feature>
<dbReference type="SMART" id="SM00448">
    <property type="entry name" value="REC"/>
    <property type="match status" value="1"/>
</dbReference>
<evidence type="ECO:0000259" key="8">
    <source>
        <dbReference type="PROSITE" id="PS01124"/>
    </source>
</evidence>
<dbReference type="Gene3D" id="2.130.10.10">
    <property type="entry name" value="YVTN repeat-like/Quinoprotein amine dehydrogenase"/>
    <property type="match status" value="3"/>
</dbReference>
<evidence type="ECO:0000256" key="3">
    <source>
        <dbReference type="ARBA" id="ARBA00022553"/>
    </source>
</evidence>
<dbReference type="InterPro" id="IPR004358">
    <property type="entry name" value="Sig_transdc_His_kin-like_C"/>
</dbReference>
<dbReference type="GO" id="GO:0043565">
    <property type="term" value="F:sequence-specific DNA binding"/>
    <property type="evidence" value="ECO:0007669"/>
    <property type="project" value="InterPro"/>
</dbReference>
<dbReference type="InterPro" id="IPR009057">
    <property type="entry name" value="Homeodomain-like_sf"/>
</dbReference>
<dbReference type="GO" id="GO:0003700">
    <property type="term" value="F:DNA-binding transcription factor activity"/>
    <property type="evidence" value="ECO:0007669"/>
    <property type="project" value="InterPro"/>
</dbReference>
<evidence type="ECO:0000256" key="4">
    <source>
        <dbReference type="ARBA" id="ARBA00023015"/>
    </source>
</evidence>
<dbReference type="FunFam" id="2.60.40.10:FF:000791">
    <property type="entry name" value="Two-component system sensor histidine kinase/response regulator"/>
    <property type="match status" value="1"/>
</dbReference>
<keyword evidence="3 6" id="KW-0597">Phosphoprotein</keyword>
<name>A0A4R6T141_9SPHI</name>
<dbReference type="PROSITE" id="PS50110">
    <property type="entry name" value="RESPONSE_REGULATORY"/>
    <property type="match status" value="1"/>
</dbReference>
<dbReference type="SUPFAM" id="SSF101898">
    <property type="entry name" value="NHL repeat"/>
    <property type="match status" value="1"/>
</dbReference>
<dbReference type="InterPro" id="IPR003661">
    <property type="entry name" value="HisK_dim/P_dom"/>
</dbReference>
<dbReference type="InterPro" id="IPR013783">
    <property type="entry name" value="Ig-like_fold"/>
</dbReference>
<dbReference type="SUPFAM" id="SSF47384">
    <property type="entry name" value="Homodimeric domain of signal transducing histidine kinase"/>
    <property type="match status" value="1"/>
</dbReference>
<feature type="domain" description="HTH araC/xylS-type" evidence="8">
    <location>
        <begin position="1263"/>
        <end position="1362"/>
    </location>
</feature>
<dbReference type="Gene3D" id="1.10.287.130">
    <property type="match status" value="1"/>
</dbReference>
<dbReference type="Pfam" id="PF00512">
    <property type="entry name" value="HisKA"/>
    <property type="match status" value="1"/>
</dbReference>
<dbReference type="SMART" id="SM00387">
    <property type="entry name" value="HATPase_c"/>
    <property type="match status" value="1"/>
</dbReference>
<evidence type="ECO:0000256" key="6">
    <source>
        <dbReference type="PROSITE-ProRule" id="PRU00169"/>
    </source>
</evidence>
<dbReference type="SUPFAM" id="SSF46689">
    <property type="entry name" value="Homeodomain-like"/>
    <property type="match status" value="1"/>
</dbReference>
<dbReference type="PANTHER" id="PTHR43547:SF2">
    <property type="entry name" value="HYBRID SIGNAL TRANSDUCTION HISTIDINE KINASE C"/>
    <property type="match status" value="1"/>
</dbReference>
<keyword evidence="11" id="KW-0418">Kinase</keyword>
<dbReference type="InterPro" id="IPR001789">
    <property type="entry name" value="Sig_transdc_resp-reg_receiver"/>
</dbReference>
<dbReference type="PANTHER" id="PTHR43547">
    <property type="entry name" value="TWO-COMPONENT HISTIDINE KINASE"/>
    <property type="match status" value="1"/>
</dbReference>
<dbReference type="InterPro" id="IPR011123">
    <property type="entry name" value="Y_Y_Y"/>
</dbReference>
<dbReference type="PRINTS" id="PR00344">
    <property type="entry name" value="BCTRLSENSOR"/>
</dbReference>
<keyword evidence="4" id="KW-0805">Transcription regulation</keyword>
<keyword evidence="7" id="KW-0732">Signal</keyword>
<evidence type="ECO:0000256" key="5">
    <source>
        <dbReference type="ARBA" id="ARBA00023163"/>
    </source>
</evidence>
<dbReference type="Pfam" id="PF00072">
    <property type="entry name" value="Response_reg"/>
    <property type="match status" value="1"/>
</dbReference>
<keyword evidence="12" id="KW-1185">Reference proteome</keyword>
<dbReference type="InterPro" id="IPR003594">
    <property type="entry name" value="HATPase_dom"/>
</dbReference>
<dbReference type="EMBL" id="SNYC01000003">
    <property type="protein sequence ID" value="TDQ11061.1"/>
    <property type="molecule type" value="Genomic_DNA"/>
</dbReference>
<evidence type="ECO:0000256" key="1">
    <source>
        <dbReference type="ARBA" id="ARBA00000085"/>
    </source>
</evidence>
<dbReference type="Proteomes" id="UP000295620">
    <property type="component" value="Unassembled WGS sequence"/>
</dbReference>
<dbReference type="InterPro" id="IPR005467">
    <property type="entry name" value="His_kinase_dom"/>
</dbReference>
<dbReference type="InterPro" id="IPR011110">
    <property type="entry name" value="Reg_prop"/>
</dbReference>
<dbReference type="FunFam" id="1.10.287.130:FF:000045">
    <property type="entry name" value="Two-component system sensor histidine kinase/response regulator"/>
    <property type="match status" value="1"/>
</dbReference>
<comment type="caution">
    <text evidence="11">The sequence shown here is derived from an EMBL/GenBank/DDBJ whole genome shotgun (WGS) entry which is preliminary data.</text>
</comment>
<feature type="domain" description="Histidine kinase" evidence="9">
    <location>
        <begin position="836"/>
        <end position="1069"/>
    </location>
</feature>
<dbReference type="CDD" id="cd00082">
    <property type="entry name" value="HisKA"/>
    <property type="match status" value="1"/>
</dbReference>
<dbReference type="Gene3D" id="3.30.565.10">
    <property type="entry name" value="Histidine kinase-like ATPase, C-terminal domain"/>
    <property type="match status" value="1"/>
</dbReference>
<dbReference type="SMART" id="SM00342">
    <property type="entry name" value="HTH_ARAC"/>
    <property type="match status" value="1"/>
</dbReference>
<dbReference type="InterPro" id="IPR018060">
    <property type="entry name" value="HTH_AraC"/>
</dbReference>
<protein>
    <recommendedName>
        <fullName evidence="2">histidine kinase</fullName>
        <ecNumber evidence="2">2.7.13.3</ecNumber>
    </recommendedName>
</protein>
<dbReference type="Pfam" id="PF07494">
    <property type="entry name" value="Reg_prop"/>
    <property type="match status" value="9"/>
</dbReference>